<name>A0AAP0E642_9MAGN</name>
<organism evidence="1 2">
    <name type="scientific">Stephania yunnanensis</name>
    <dbReference type="NCBI Taxonomy" id="152371"/>
    <lineage>
        <taxon>Eukaryota</taxon>
        <taxon>Viridiplantae</taxon>
        <taxon>Streptophyta</taxon>
        <taxon>Embryophyta</taxon>
        <taxon>Tracheophyta</taxon>
        <taxon>Spermatophyta</taxon>
        <taxon>Magnoliopsida</taxon>
        <taxon>Ranunculales</taxon>
        <taxon>Menispermaceae</taxon>
        <taxon>Menispermoideae</taxon>
        <taxon>Cissampelideae</taxon>
        <taxon>Stephania</taxon>
    </lineage>
</organism>
<evidence type="ECO:0000313" key="1">
    <source>
        <dbReference type="EMBL" id="KAK9087334.1"/>
    </source>
</evidence>
<accession>A0AAP0E642</accession>
<proteinExistence type="predicted"/>
<sequence>MEGLTHDLVINILKFDDVVEEPVGLTELEEGSLVILICRRSEAQLECSREPVPRCKLVVVVHPLITT</sequence>
<keyword evidence="2" id="KW-1185">Reference proteome</keyword>
<dbReference type="Proteomes" id="UP001420932">
    <property type="component" value="Unassembled WGS sequence"/>
</dbReference>
<evidence type="ECO:0000313" key="2">
    <source>
        <dbReference type="Proteomes" id="UP001420932"/>
    </source>
</evidence>
<comment type="caution">
    <text evidence="1">The sequence shown here is derived from an EMBL/GenBank/DDBJ whole genome shotgun (WGS) entry which is preliminary data.</text>
</comment>
<dbReference type="AlphaFoldDB" id="A0AAP0E642"/>
<reference evidence="1 2" key="1">
    <citation type="submission" date="2024-01" db="EMBL/GenBank/DDBJ databases">
        <title>Genome assemblies of Stephania.</title>
        <authorList>
            <person name="Yang L."/>
        </authorList>
    </citation>
    <scope>NUCLEOTIDE SEQUENCE [LARGE SCALE GENOMIC DNA]</scope>
    <source>
        <strain evidence="1">YNDBR</strain>
        <tissue evidence="1">Leaf</tissue>
    </source>
</reference>
<protein>
    <submittedName>
        <fullName evidence="1">Uncharacterized protein</fullName>
    </submittedName>
</protein>
<gene>
    <name evidence="1" type="ORF">Syun_029728</name>
</gene>
<dbReference type="EMBL" id="JBBNAF010000013">
    <property type="protein sequence ID" value="KAK9087334.1"/>
    <property type="molecule type" value="Genomic_DNA"/>
</dbReference>